<dbReference type="EMBL" id="AP028219">
    <property type="protein sequence ID" value="BEI94978.1"/>
    <property type="molecule type" value="Genomic_DNA"/>
</dbReference>
<dbReference type="AlphaFoldDB" id="A0AA48LAP4"/>
<dbReference type="GeneID" id="85498848"/>
<proteinExistence type="predicted"/>
<dbReference type="InterPro" id="IPR020904">
    <property type="entry name" value="Sc_DH/Rdtase_CS"/>
</dbReference>
<dbReference type="Pfam" id="PF13561">
    <property type="entry name" value="adh_short_C2"/>
    <property type="match status" value="1"/>
</dbReference>
<evidence type="ECO:0000256" key="1">
    <source>
        <dbReference type="ARBA" id="ARBA00022857"/>
    </source>
</evidence>
<evidence type="ECO:0000313" key="2">
    <source>
        <dbReference type="EMBL" id="BEI94978.1"/>
    </source>
</evidence>
<dbReference type="Gene3D" id="3.40.50.720">
    <property type="entry name" value="NAD(P)-binding Rossmann-like Domain"/>
    <property type="match status" value="1"/>
</dbReference>
<dbReference type="Proteomes" id="UP001233271">
    <property type="component" value="Chromosome 7b"/>
</dbReference>
<dbReference type="CDD" id="cd05233">
    <property type="entry name" value="SDR_c"/>
    <property type="match status" value="1"/>
</dbReference>
<dbReference type="PROSITE" id="PS00061">
    <property type="entry name" value="ADH_SHORT"/>
    <property type="match status" value="1"/>
</dbReference>
<dbReference type="InterPro" id="IPR002347">
    <property type="entry name" value="SDR_fam"/>
</dbReference>
<gene>
    <name evidence="2" type="ORF">CcaverHIS019_0705590</name>
</gene>
<evidence type="ECO:0008006" key="4">
    <source>
        <dbReference type="Google" id="ProtNLM"/>
    </source>
</evidence>
<keyword evidence="1" id="KW-0521">NADP</keyword>
<sequence length="246" mass="25561">MSLSGKVAIVTGGASGIGLGIVQAFLAADIKGITVVDRQSALALASDDRVLSICGDVSVEGTAEEYTAATIEKWGQVDIVVLNAGIEGNWHMLHETPMAEYDQVMAVNARGVFIGLKHGLKAFLASPSGGRGCSAIVISSVAGLQGVPLISPYTASKFAVRGMACIASQEYGKFGIRVNAICPGFIETPFSMKHPELLDAMKEKASLQRLGSPKHIADAAVFLASDAGEFCTGSTLKVDGGITNWC</sequence>
<dbReference type="KEGG" id="ccac:CcaHIS019_0705590"/>
<dbReference type="PANTHER" id="PTHR42820:SF1">
    <property type="entry name" value="SHORT-CHAIN DEHYDROGENASE_REDUCTASE FAMILY PROTEIN"/>
    <property type="match status" value="1"/>
</dbReference>
<protein>
    <recommendedName>
        <fullName evidence="4">NAD(P)-binding protein</fullName>
    </recommendedName>
</protein>
<dbReference type="PRINTS" id="PR00081">
    <property type="entry name" value="GDHRDH"/>
</dbReference>
<organism evidence="2 3">
    <name type="scientific">Cutaneotrichosporon cavernicola</name>
    <dbReference type="NCBI Taxonomy" id="279322"/>
    <lineage>
        <taxon>Eukaryota</taxon>
        <taxon>Fungi</taxon>
        <taxon>Dikarya</taxon>
        <taxon>Basidiomycota</taxon>
        <taxon>Agaricomycotina</taxon>
        <taxon>Tremellomycetes</taxon>
        <taxon>Trichosporonales</taxon>
        <taxon>Trichosporonaceae</taxon>
        <taxon>Cutaneotrichosporon</taxon>
    </lineage>
</organism>
<reference evidence="2" key="1">
    <citation type="journal article" date="2023" name="BMC Genomics">
        <title>Chromosome-level genome assemblies of Cutaneotrichosporon spp. (Trichosporonales, Basidiomycota) reveal imbalanced evolution between nucleotide sequences and chromosome synteny.</title>
        <authorList>
            <person name="Kobayashi Y."/>
            <person name="Kayamori A."/>
            <person name="Aoki K."/>
            <person name="Shiwa Y."/>
            <person name="Matsutani M."/>
            <person name="Fujita N."/>
            <person name="Sugita T."/>
            <person name="Iwasaki W."/>
            <person name="Tanaka N."/>
            <person name="Takashima M."/>
        </authorList>
    </citation>
    <scope>NUCLEOTIDE SEQUENCE</scope>
    <source>
        <strain evidence="2">HIS019</strain>
    </source>
</reference>
<accession>A0AA48LAP4</accession>
<dbReference type="InterPro" id="IPR036291">
    <property type="entry name" value="NAD(P)-bd_dom_sf"/>
</dbReference>
<keyword evidence="3" id="KW-1185">Reference proteome</keyword>
<dbReference type="SUPFAM" id="SSF51735">
    <property type="entry name" value="NAD(P)-binding Rossmann-fold domains"/>
    <property type="match status" value="1"/>
</dbReference>
<name>A0AA48LAP4_9TREE</name>
<dbReference type="FunFam" id="3.40.50.720:FF:000084">
    <property type="entry name" value="Short-chain dehydrogenase reductase"/>
    <property type="match status" value="1"/>
</dbReference>
<dbReference type="RefSeq" id="XP_060460243.1">
    <property type="nucleotide sequence ID" value="XM_060604005.1"/>
</dbReference>
<evidence type="ECO:0000313" key="3">
    <source>
        <dbReference type="Proteomes" id="UP001233271"/>
    </source>
</evidence>
<dbReference type="PANTHER" id="PTHR42820">
    <property type="entry name" value="SHORT-CHAIN DEHYDROGENASE REDUCTASE"/>
    <property type="match status" value="1"/>
</dbReference>